<dbReference type="PANTHER" id="PTHR32385">
    <property type="entry name" value="MANNOSYL PHOSPHORYLINOSITOL CERAMIDE SYNTHASE"/>
    <property type="match status" value="1"/>
</dbReference>
<feature type="signal peptide" evidence="2">
    <location>
        <begin position="1"/>
        <end position="25"/>
    </location>
</feature>
<dbReference type="Pfam" id="PF04488">
    <property type="entry name" value="Gly_transf_sug"/>
    <property type="match status" value="1"/>
</dbReference>
<keyword evidence="1" id="KW-0808">Transferase</keyword>
<dbReference type="GO" id="GO:0000030">
    <property type="term" value="F:mannosyltransferase activity"/>
    <property type="evidence" value="ECO:0007669"/>
    <property type="project" value="TreeGrafter"/>
</dbReference>
<sequence>MAPWAHSSYGLLVLIVITAIPGRQCVPLKQQPKQSSRARHHIREHHVPRIIHQSWKDTNVPEGFRPWQDSWKKNHPGWEYRLWTDEDNFNLIKDHYAWFLDTYESLPKPVMKADSARYLYMYHIGGVYADLDFESLRNLEDVLAGQQVVLAEMTEEDWDQAIPNAWLASEKGHPFWLFCIQQIIKASGSCSATNTDRWDWLEATTGPVMLFHAVQAYKAVYPKAPGLNILKPGLIYPIDWRRTVWGPNDGPGDEFSVCNPPHPYFNEEGCKARFPQAYAITYWTHTW</sequence>
<reference evidence="3 4" key="1">
    <citation type="submission" date="2023-10" db="EMBL/GenBank/DDBJ databases">
        <authorList>
            <person name="Maclean D."/>
            <person name="Macfadyen A."/>
        </authorList>
    </citation>
    <scope>NUCLEOTIDE SEQUENCE [LARGE SCALE GENOMIC DNA]</scope>
</reference>
<keyword evidence="4" id="KW-1185">Reference proteome</keyword>
<comment type="caution">
    <text evidence="3">The sequence shown here is derived from an EMBL/GenBank/DDBJ whole genome shotgun (WGS) entry which is preliminary data.</text>
</comment>
<evidence type="ECO:0008006" key="5">
    <source>
        <dbReference type="Google" id="ProtNLM"/>
    </source>
</evidence>
<dbReference type="GO" id="GO:0051999">
    <property type="term" value="P:mannosyl-inositol phosphorylceramide biosynthetic process"/>
    <property type="evidence" value="ECO:0007669"/>
    <property type="project" value="TreeGrafter"/>
</dbReference>
<dbReference type="EMBL" id="CAUYUE010000015">
    <property type="protein sequence ID" value="CAK0786793.1"/>
    <property type="molecule type" value="Genomic_DNA"/>
</dbReference>
<dbReference type="InterPro" id="IPR007577">
    <property type="entry name" value="GlycoTrfase_DXD_sugar-bd_CS"/>
</dbReference>
<dbReference type="Gene3D" id="3.90.550.20">
    <property type="match status" value="1"/>
</dbReference>
<name>A0AAV1ILH5_9CHLO</name>
<dbReference type="Proteomes" id="UP001314263">
    <property type="component" value="Unassembled WGS sequence"/>
</dbReference>
<evidence type="ECO:0000313" key="4">
    <source>
        <dbReference type="Proteomes" id="UP001314263"/>
    </source>
</evidence>
<gene>
    <name evidence="3" type="ORF">CVIRNUC_010007</name>
</gene>
<dbReference type="GO" id="GO:0016020">
    <property type="term" value="C:membrane"/>
    <property type="evidence" value="ECO:0007669"/>
    <property type="project" value="GOC"/>
</dbReference>
<protein>
    <recommendedName>
        <fullName evidence="5">Glycosyltransferase family 32 protein</fullName>
    </recommendedName>
</protein>
<dbReference type="InterPro" id="IPR029044">
    <property type="entry name" value="Nucleotide-diphossugar_trans"/>
</dbReference>
<dbReference type="InterPro" id="IPR051706">
    <property type="entry name" value="Glycosyltransferase_domain"/>
</dbReference>
<feature type="chain" id="PRO_5043774119" description="Glycosyltransferase family 32 protein" evidence="2">
    <location>
        <begin position="26"/>
        <end position="287"/>
    </location>
</feature>
<dbReference type="SUPFAM" id="SSF53448">
    <property type="entry name" value="Nucleotide-diphospho-sugar transferases"/>
    <property type="match status" value="1"/>
</dbReference>
<dbReference type="AlphaFoldDB" id="A0AAV1ILH5"/>
<evidence type="ECO:0000256" key="1">
    <source>
        <dbReference type="ARBA" id="ARBA00022679"/>
    </source>
</evidence>
<evidence type="ECO:0000256" key="2">
    <source>
        <dbReference type="SAM" id="SignalP"/>
    </source>
</evidence>
<dbReference type="PANTHER" id="PTHR32385:SF23">
    <property type="entry name" value="NUCLEOTIDE-DIPHOSPHO-SUGAR TRANSFERASE"/>
    <property type="match status" value="1"/>
</dbReference>
<evidence type="ECO:0000313" key="3">
    <source>
        <dbReference type="EMBL" id="CAK0786793.1"/>
    </source>
</evidence>
<organism evidence="3 4">
    <name type="scientific">Coccomyxa viridis</name>
    <dbReference type="NCBI Taxonomy" id="1274662"/>
    <lineage>
        <taxon>Eukaryota</taxon>
        <taxon>Viridiplantae</taxon>
        <taxon>Chlorophyta</taxon>
        <taxon>core chlorophytes</taxon>
        <taxon>Trebouxiophyceae</taxon>
        <taxon>Trebouxiophyceae incertae sedis</taxon>
        <taxon>Coccomyxaceae</taxon>
        <taxon>Coccomyxa</taxon>
    </lineage>
</organism>
<proteinExistence type="predicted"/>
<keyword evidence="2" id="KW-0732">Signal</keyword>
<accession>A0AAV1ILH5</accession>